<sequence>MDSILINTHHSDQWRQLAIAARRGNAESEQLLAPFIARLAQDDRLLSQYGQALAGLLNNEEQDLLIWLLDPALAPSKWQALLKQIRLCYQQDLIAQQ</sequence>
<evidence type="ECO:0000313" key="1">
    <source>
        <dbReference type="EMBL" id="AHF01147.1"/>
    </source>
</evidence>
<dbReference type="Proteomes" id="UP000005380">
    <property type="component" value="Chromosome"/>
</dbReference>
<dbReference type="SUPFAM" id="SSF109910">
    <property type="entry name" value="YgfY-like"/>
    <property type="match status" value="1"/>
</dbReference>
<organism evidence="1 2">
    <name type="scientific">Thiomicrospira aerophila AL3</name>
    <dbReference type="NCBI Taxonomy" id="717772"/>
    <lineage>
        <taxon>Bacteria</taxon>
        <taxon>Pseudomonadati</taxon>
        <taxon>Pseudomonadota</taxon>
        <taxon>Gammaproteobacteria</taxon>
        <taxon>Thiotrichales</taxon>
        <taxon>Piscirickettsiaceae</taxon>
        <taxon>Thiomicrospira</taxon>
    </lineage>
</organism>
<dbReference type="EMBL" id="CP007030">
    <property type="protein sequence ID" value="AHF01147.1"/>
    <property type="molecule type" value="Genomic_DNA"/>
</dbReference>
<reference evidence="1 2" key="1">
    <citation type="submission" date="2013-12" db="EMBL/GenBank/DDBJ databases">
        <authorList>
            <consortium name="DOE Joint Genome Institute"/>
            <person name="Kappler U."/>
            <person name="Huntemann M."/>
            <person name="Han J."/>
            <person name="Chen A."/>
            <person name="Kyrpides N."/>
            <person name="Mavromatis K."/>
            <person name="Markowitz V."/>
            <person name="Palaniappan K."/>
            <person name="Ivanova N."/>
            <person name="Schaumberg A."/>
            <person name="Pati A."/>
            <person name="Liolios K."/>
            <person name="Nordberg H.P."/>
            <person name="Cantor M.N."/>
            <person name="Hua S.X."/>
            <person name="Woyke T."/>
        </authorList>
    </citation>
    <scope>NUCLEOTIDE SEQUENCE [LARGE SCALE GENOMIC DNA]</scope>
    <source>
        <strain evidence="2">AL2</strain>
    </source>
</reference>
<dbReference type="KEGG" id="tao:THIAE_04515"/>
<dbReference type="OrthoDB" id="5615994at2"/>
<dbReference type="Gene3D" id="1.10.150.250">
    <property type="entry name" value="Flavinator of succinate dehydrogenase"/>
    <property type="match status" value="1"/>
</dbReference>
<keyword evidence="2" id="KW-1185">Reference proteome</keyword>
<protein>
    <submittedName>
        <fullName evidence="1">Uncharacterized protein</fullName>
    </submittedName>
</protein>
<dbReference type="InParanoid" id="W0DRR9"/>
<dbReference type="STRING" id="717772.THIAE_04515"/>
<evidence type="ECO:0000313" key="2">
    <source>
        <dbReference type="Proteomes" id="UP000005380"/>
    </source>
</evidence>
<dbReference type="RefSeq" id="WP_006459049.1">
    <property type="nucleotide sequence ID" value="NZ_CP007030.1"/>
</dbReference>
<name>W0DRR9_9GAMM</name>
<dbReference type="AlphaFoldDB" id="W0DRR9"/>
<gene>
    <name evidence="1" type="ORF">THIAE_04515</name>
</gene>
<dbReference type="HOGENOM" id="CLU_2468043_0_0_6"/>
<dbReference type="InterPro" id="IPR036714">
    <property type="entry name" value="SDH_sf"/>
</dbReference>
<proteinExistence type="predicted"/>
<accession>W0DRR9</accession>